<dbReference type="PANTHER" id="PTHR12900:SF0">
    <property type="entry name" value="CHECKPOINT PROTEIN"/>
    <property type="match status" value="1"/>
</dbReference>
<evidence type="ECO:0008006" key="4">
    <source>
        <dbReference type="Google" id="ProtNLM"/>
    </source>
</evidence>
<dbReference type="GO" id="GO:0000077">
    <property type="term" value="P:DNA damage checkpoint signaling"/>
    <property type="evidence" value="ECO:0007669"/>
    <property type="project" value="InterPro"/>
</dbReference>
<reference evidence="3" key="2">
    <citation type="submission" date="2008-12" db="EMBL/GenBank/DDBJ databases">
        <title>Improved gene annotation of the rice (Oryza sativa) genomes.</title>
        <authorList>
            <person name="Wang J."/>
            <person name="Li R."/>
            <person name="Fan W."/>
            <person name="Huang Q."/>
            <person name="Zhang J."/>
            <person name="Zhou Y."/>
            <person name="Hu Y."/>
            <person name="Zi S."/>
            <person name="Li J."/>
            <person name="Ni P."/>
            <person name="Zheng H."/>
            <person name="Zhang Y."/>
            <person name="Zhao M."/>
            <person name="Hao Q."/>
            <person name="McDermott J."/>
            <person name="Samudrala R."/>
            <person name="Kristiansen K."/>
            <person name="Wong G.K.-S."/>
        </authorList>
    </citation>
    <scope>NUCLEOTIDE SEQUENCE</scope>
</reference>
<dbReference type="InterPro" id="IPR007150">
    <property type="entry name" value="HUS1/Mec3"/>
</dbReference>
<evidence type="ECO:0000313" key="3">
    <source>
        <dbReference type="EMBL" id="EEE61377.1"/>
    </source>
</evidence>
<dbReference type="Gene3D" id="3.70.10.10">
    <property type="match status" value="2"/>
</dbReference>
<accession>B9FG93</accession>
<dbReference type="GO" id="GO:0030896">
    <property type="term" value="C:checkpoint clamp complex"/>
    <property type="evidence" value="ECO:0007669"/>
    <property type="project" value="InterPro"/>
</dbReference>
<evidence type="ECO:0000256" key="1">
    <source>
        <dbReference type="ARBA" id="ARBA00004123"/>
    </source>
</evidence>
<comment type="subcellular location">
    <subcellularLocation>
        <location evidence="1">Nucleus</location>
    </subcellularLocation>
</comment>
<organism evidence="3">
    <name type="scientific">Oryza sativa subsp. japonica</name>
    <name type="common">Rice</name>
    <dbReference type="NCBI Taxonomy" id="39947"/>
    <lineage>
        <taxon>Eukaryota</taxon>
        <taxon>Viridiplantae</taxon>
        <taxon>Streptophyta</taxon>
        <taxon>Embryophyta</taxon>
        <taxon>Tracheophyta</taxon>
        <taxon>Spermatophyta</taxon>
        <taxon>Magnoliopsida</taxon>
        <taxon>Liliopsida</taxon>
        <taxon>Poales</taxon>
        <taxon>Poaceae</taxon>
        <taxon>BOP clade</taxon>
        <taxon>Oryzoideae</taxon>
        <taxon>Oryzeae</taxon>
        <taxon>Oryzinae</taxon>
        <taxon>Oryza</taxon>
        <taxon>Oryza sativa</taxon>
    </lineage>
</organism>
<proteinExistence type="predicted"/>
<reference evidence="3" key="1">
    <citation type="journal article" date="2005" name="PLoS Biol.">
        <title>The genomes of Oryza sativa: a history of duplications.</title>
        <authorList>
            <person name="Yu J."/>
            <person name="Wang J."/>
            <person name="Lin W."/>
            <person name="Li S."/>
            <person name="Li H."/>
            <person name="Zhou J."/>
            <person name="Ni P."/>
            <person name="Dong W."/>
            <person name="Hu S."/>
            <person name="Zeng C."/>
            <person name="Zhang J."/>
            <person name="Zhang Y."/>
            <person name="Li R."/>
            <person name="Xu Z."/>
            <person name="Li S."/>
            <person name="Li X."/>
            <person name="Zheng H."/>
            <person name="Cong L."/>
            <person name="Lin L."/>
            <person name="Yin J."/>
            <person name="Geng J."/>
            <person name="Li G."/>
            <person name="Shi J."/>
            <person name="Liu J."/>
            <person name="Lv H."/>
            <person name="Li J."/>
            <person name="Wang J."/>
            <person name="Deng Y."/>
            <person name="Ran L."/>
            <person name="Shi X."/>
            <person name="Wang X."/>
            <person name="Wu Q."/>
            <person name="Li C."/>
            <person name="Ren X."/>
            <person name="Wang J."/>
            <person name="Wang X."/>
            <person name="Li D."/>
            <person name="Liu D."/>
            <person name="Zhang X."/>
            <person name="Ji Z."/>
            <person name="Zhao W."/>
            <person name="Sun Y."/>
            <person name="Zhang Z."/>
            <person name="Bao J."/>
            <person name="Han Y."/>
            <person name="Dong L."/>
            <person name="Ji J."/>
            <person name="Chen P."/>
            <person name="Wu S."/>
            <person name="Liu J."/>
            <person name="Xiao Y."/>
            <person name="Bu D."/>
            <person name="Tan J."/>
            <person name="Yang L."/>
            <person name="Ye C."/>
            <person name="Zhang J."/>
            <person name="Xu J."/>
            <person name="Zhou Y."/>
            <person name="Yu Y."/>
            <person name="Zhang B."/>
            <person name="Zhuang S."/>
            <person name="Wei H."/>
            <person name="Liu B."/>
            <person name="Lei M."/>
            <person name="Yu H."/>
            <person name="Li Y."/>
            <person name="Xu H."/>
            <person name="Wei S."/>
            <person name="He X."/>
            <person name="Fang L."/>
            <person name="Zhang Z."/>
            <person name="Zhang Y."/>
            <person name="Huang X."/>
            <person name="Su Z."/>
            <person name="Tong W."/>
            <person name="Li J."/>
            <person name="Tong Z."/>
            <person name="Li S."/>
            <person name="Ye J."/>
            <person name="Wang L."/>
            <person name="Fang L."/>
            <person name="Lei T."/>
            <person name="Chen C."/>
            <person name="Chen H."/>
            <person name="Xu Z."/>
            <person name="Li H."/>
            <person name="Huang H."/>
            <person name="Zhang F."/>
            <person name="Xu H."/>
            <person name="Li N."/>
            <person name="Zhao C."/>
            <person name="Li S."/>
            <person name="Dong L."/>
            <person name="Huang Y."/>
            <person name="Li L."/>
            <person name="Xi Y."/>
            <person name="Qi Q."/>
            <person name="Li W."/>
            <person name="Zhang B."/>
            <person name="Hu W."/>
            <person name="Zhang Y."/>
            <person name="Tian X."/>
            <person name="Jiao Y."/>
            <person name="Liang X."/>
            <person name="Jin J."/>
            <person name="Gao L."/>
            <person name="Zheng W."/>
            <person name="Hao B."/>
            <person name="Liu S."/>
            <person name="Wang W."/>
            <person name="Yuan L."/>
            <person name="Cao M."/>
            <person name="McDermott J."/>
            <person name="Samudrala R."/>
            <person name="Wang J."/>
            <person name="Wong G.K."/>
            <person name="Yang H."/>
        </authorList>
    </citation>
    <scope>NUCLEOTIDE SEQUENCE [LARGE SCALE GENOMIC DNA]</scope>
</reference>
<keyword evidence="2" id="KW-0539">Nucleus</keyword>
<sequence length="418" mass="44971">MKFKAFFTDDGIALLDKRFLPAMDKVGRLCHVYLTPTHAMLLHNLLGPTGTGPDGGGPQCVAQFAKDLLFREYSVSSRNGNRVAFAVDVALLHRALRSALAVHAQSPAAGDASAAIQVKLVNKLPAGSRSASPFLTFETKGARSAVVQDVPISRPLSRSDVERLQAALDSAQELPQTLVQVPDLPQLQSLVDRLKNVGDLLTVAVTQYGDLHLHVATSLVTVGSEFRKLRILGVRATGPVGDQNLSASTRTNMAIERGEALSVQVNMKHLAKSLQCHLAKPDCTFYGTLVQVPDLPQLQSLVDRLKNVGYLLTVAVTQYGDLHLHVATSLVTVGSEFRKLRILGVRATAPVGDQNLSASTRTNMAIERGEALSVQVNMKHLAKSLQCHLAKPDCTFYGISPGGACLTVIFSISFQELD</sequence>
<dbReference type="GO" id="GO:0006259">
    <property type="term" value="P:DNA metabolic process"/>
    <property type="evidence" value="ECO:0007669"/>
    <property type="project" value="UniProtKB-ARBA"/>
</dbReference>
<name>B9FG93_ORYSJ</name>
<evidence type="ECO:0000256" key="2">
    <source>
        <dbReference type="ARBA" id="ARBA00023242"/>
    </source>
</evidence>
<dbReference type="AlphaFoldDB" id="B9FG93"/>
<dbReference type="FunFam" id="3.70.10.10:FF:000010">
    <property type="entry name" value="Checkpoint protein"/>
    <property type="match status" value="1"/>
</dbReference>
<dbReference type="PANTHER" id="PTHR12900">
    <property type="entry name" value="MITOTIC AND DNA DAMAGE CHECKPOINT PROTEIN HUS1"/>
    <property type="match status" value="1"/>
</dbReference>
<protein>
    <recommendedName>
        <fullName evidence="4">Checkpoint protein</fullName>
    </recommendedName>
</protein>
<gene>
    <name evidence="3" type="ORF">OsJ_15544</name>
</gene>
<dbReference type="EMBL" id="CM000141">
    <property type="protein sequence ID" value="EEE61377.1"/>
    <property type="molecule type" value="Genomic_DNA"/>
</dbReference>
<dbReference type="Pfam" id="PF04005">
    <property type="entry name" value="Hus1"/>
    <property type="match status" value="2"/>
</dbReference>
<dbReference type="Proteomes" id="UP000007752">
    <property type="component" value="Chromosome 4"/>
</dbReference>